<feature type="transmembrane region" description="Helical" evidence="1">
    <location>
        <begin position="12"/>
        <end position="32"/>
    </location>
</feature>
<organism evidence="2 3">
    <name type="scientific">Ancylostoma duodenale</name>
    <dbReference type="NCBI Taxonomy" id="51022"/>
    <lineage>
        <taxon>Eukaryota</taxon>
        <taxon>Metazoa</taxon>
        <taxon>Ecdysozoa</taxon>
        <taxon>Nematoda</taxon>
        <taxon>Chromadorea</taxon>
        <taxon>Rhabditida</taxon>
        <taxon>Rhabditina</taxon>
        <taxon>Rhabditomorpha</taxon>
        <taxon>Strongyloidea</taxon>
        <taxon>Ancylostomatidae</taxon>
        <taxon>Ancylostomatinae</taxon>
        <taxon>Ancylostoma</taxon>
    </lineage>
</organism>
<evidence type="ECO:0000256" key="1">
    <source>
        <dbReference type="SAM" id="Phobius"/>
    </source>
</evidence>
<keyword evidence="1" id="KW-0472">Membrane</keyword>
<dbReference type="Pfam" id="PF10320">
    <property type="entry name" value="7TM_GPCR_Srsx"/>
    <property type="match status" value="1"/>
</dbReference>
<dbReference type="EMBL" id="KN734782">
    <property type="protein sequence ID" value="KIH57131.1"/>
    <property type="molecule type" value="Genomic_DNA"/>
</dbReference>
<evidence type="ECO:0008006" key="4">
    <source>
        <dbReference type="Google" id="ProtNLM"/>
    </source>
</evidence>
<reference evidence="2 3" key="1">
    <citation type="submission" date="2013-12" db="EMBL/GenBank/DDBJ databases">
        <title>Draft genome of the parsitic nematode Ancylostoma duodenale.</title>
        <authorList>
            <person name="Mitreva M."/>
        </authorList>
    </citation>
    <scope>NUCLEOTIDE SEQUENCE [LARGE SCALE GENOMIC DNA]</scope>
    <source>
        <strain evidence="2 3">Zhejiang</strain>
    </source>
</reference>
<name>A0A0C2GJ65_9BILA</name>
<dbReference type="InterPro" id="IPR019424">
    <property type="entry name" value="7TM_GPCR_Srsx"/>
</dbReference>
<evidence type="ECO:0000313" key="3">
    <source>
        <dbReference type="Proteomes" id="UP000054047"/>
    </source>
</evidence>
<evidence type="ECO:0000313" key="2">
    <source>
        <dbReference type="EMBL" id="KIH57131.1"/>
    </source>
</evidence>
<protein>
    <recommendedName>
        <fullName evidence="4">G-protein coupled receptors family 1 profile domain-containing protein</fullName>
    </recommendedName>
</protein>
<keyword evidence="1" id="KW-1133">Transmembrane helix</keyword>
<feature type="transmembrane region" description="Helical" evidence="1">
    <location>
        <begin position="38"/>
        <end position="63"/>
    </location>
</feature>
<dbReference type="AlphaFoldDB" id="A0A0C2GJ65"/>
<keyword evidence="1" id="KW-0812">Transmembrane</keyword>
<dbReference type="Proteomes" id="UP000054047">
    <property type="component" value="Unassembled WGS sequence"/>
</dbReference>
<dbReference type="OrthoDB" id="5833188at2759"/>
<gene>
    <name evidence="2" type="ORF">ANCDUO_12680</name>
</gene>
<sequence length="90" mass="9945">MVPFIFCSSHQAPMVLSSAMDLLFVLICPIGYRTVRTLPYIIALCIPGGIYSTFLIVIGWIMVDDDLLEFCNPLLCTVNIAASLDDCRLS</sequence>
<accession>A0A0C2GJ65</accession>
<proteinExistence type="predicted"/>
<keyword evidence="3" id="KW-1185">Reference proteome</keyword>